<accession>A0A6P1ZCY0</accession>
<dbReference type="GO" id="GO:0035438">
    <property type="term" value="F:cyclic-di-GMP binding"/>
    <property type="evidence" value="ECO:0007669"/>
    <property type="project" value="InterPro"/>
</dbReference>
<evidence type="ECO:0000259" key="1">
    <source>
        <dbReference type="Pfam" id="PF07238"/>
    </source>
</evidence>
<dbReference type="AlphaFoldDB" id="A0A6P1ZCY0"/>
<organism evidence="2 3">
    <name type="scientific">Oceanidesulfovibrio marinus</name>
    <dbReference type="NCBI Taxonomy" id="370038"/>
    <lineage>
        <taxon>Bacteria</taxon>
        <taxon>Pseudomonadati</taxon>
        <taxon>Thermodesulfobacteriota</taxon>
        <taxon>Desulfovibrionia</taxon>
        <taxon>Desulfovibrionales</taxon>
        <taxon>Desulfovibrionaceae</taxon>
        <taxon>Oceanidesulfovibrio</taxon>
    </lineage>
</organism>
<sequence length="113" mass="13063">MTERRKATRHSIYLPALLHCEESNGGGKQSRYFTATIVDISQVGLRLSIIKDHSKYIDTDKFKIYFTAFDNTYMVCSECELVYMVSSRRKMLIGVSFCEQNAALESEIQRYTN</sequence>
<feature type="domain" description="PilZ" evidence="1">
    <location>
        <begin position="3"/>
        <end position="112"/>
    </location>
</feature>
<name>A0A6P1ZCY0_9BACT</name>
<gene>
    <name evidence="2" type="ORF">DQK91_20345</name>
</gene>
<comment type="caution">
    <text evidence="2">The sequence shown here is derived from an EMBL/GenBank/DDBJ whole genome shotgun (WGS) entry which is preliminary data.</text>
</comment>
<reference evidence="2 3" key="1">
    <citation type="submission" date="2018-06" db="EMBL/GenBank/DDBJ databases">
        <title>Complete genome of Desulfovibrio marinus P48SEP.</title>
        <authorList>
            <person name="Crispim J.S."/>
            <person name="Vidigal P.M.P."/>
            <person name="Silva L.C.F."/>
            <person name="Araujo L.C."/>
            <person name="Laguardia C.N."/>
            <person name="Dias R.S."/>
            <person name="Sousa M.P."/>
            <person name="Paula S.O."/>
            <person name="Silva C."/>
        </authorList>
    </citation>
    <scope>NUCLEOTIDE SEQUENCE [LARGE SCALE GENOMIC DNA]</scope>
    <source>
        <strain evidence="2 3">P48SEP</strain>
    </source>
</reference>
<dbReference type="Pfam" id="PF07238">
    <property type="entry name" value="PilZ"/>
    <property type="match status" value="1"/>
</dbReference>
<dbReference type="Gene3D" id="2.40.10.220">
    <property type="entry name" value="predicted glycosyltransferase like domains"/>
    <property type="match status" value="1"/>
</dbReference>
<protein>
    <recommendedName>
        <fullName evidence="1">PilZ domain-containing protein</fullName>
    </recommendedName>
</protein>
<dbReference type="SUPFAM" id="SSF141371">
    <property type="entry name" value="PilZ domain-like"/>
    <property type="match status" value="1"/>
</dbReference>
<dbReference type="EMBL" id="QMIF01000021">
    <property type="protein sequence ID" value="TVM30589.1"/>
    <property type="molecule type" value="Genomic_DNA"/>
</dbReference>
<dbReference type="Proteomes" id="UP000434052">
    <property type="component" value="Unassembled WGS sequence"/>
</dbReference>
<dbReference type="RefSeq" id="WP_144307252.1">
    <property type="nucleotide sequence ID" value="NZ_QMIF01000021.1"/>
</dbReference>
<proteinExistence type="predicted"/>
<dbReference type="InterPro" id="IPR009875">
    <property type="entry name" value="PilZ_domain"/>
</dbReference>
<evidence type="ECO:0000313" key="2">
    <source>
        <dbReference type="EMBL" id="TVM30589.1"/>
    </source>
</evidence>
<evidence type="ECO:0000313" key="3">
    <source>
        <dbReference type="Proteomes" id="UP000434052"/>
    </source>
</evidence>